<evidence type="ECO:0000313" key="3">
    <source>
        <dbReference type="EMBL" id="QHI71824.1"/>
    </source>
</evidence>
<dbReference type="SUPFAM" id="SSF109604">
    <property type="entry name" value="HD-domain/PDEase-like"/>
    <property type="match status" value="1"/>
</dbReference>
<dbReference type="PIRSF" id="PIRSF003180">
    <property type="entry name" value="DiGMPpdiest_YuxH"/>
    <property type="match status" value="1"/>
</dbReference>
<organism evidence="3 4">
    <name type="scientific">Aminipila terrae</name>
    <dbReference type="NCBI Taxonomy" id="2697030"/>
    <lineage>
        <taxon>Bacteria</taxon>
        <taxon>Bacillati</taxon>
        <taxon>Bacillota</taxon>
        <taxon>Clostridia</taxon>
        <taxon>Peptostreptococcales</taxon>
        <taxon>Anaerovoracaceae</taxon>
        <taxon>Aminipila</taxon>
    </lineage>
</organism>
<accession>A0A6P1MGX3</accession>
<reference evidence="3 4" key="1">
    <citation type="submission" date="2020-01" db="EMBL/GenBank/DDBJ databases">
        <title>Genomic analysis of Aminipila sp. CBA3637.</title>
        <authorList>
            <person name="Kim Y.B."/>
            <person name="Roh S.W."/>
        </authorList>
    </citation>
    <scope>NUCLEOTIDE SEQUENCE [LARGE SCALE GENOMIC DNA]</scope>
    <source>
        <strain evidence="3 4">CBA3637</strain>
    </source>
</reference>
<dbReference type="PANTHER" id="PTHR33525:SF4">
    <property type="entry name" value="CYCLIC DI-GMP PHOSPHODIESTERASE CDGJ"/>
    <property type="match status" value="1"/>
</dbReference>
<dbReference type="InterPro" id="IPR052340">
    <property type="entry name" value="RNase_Y/CdgJ"/>
</dbReference>
<gene>
    <name evidence="3" type="ORF">Ami3637_04960</name>
</gene>
<evidence type="ECO:0000259" key="1">
    <source>
        <dbReference type="PROSITE" id="PS50883"/>
    </source>
</evidence>
<dbReference type="PANTHER" id="PTHR33525">
    <property type="match status" value="1"/>
</dbReference>
<protein>
    <submittedName>
        <fullName evidence="3">HDOD domain-containing protein</fullName>
    </submittedName>
</protein>
<dbReference type="InterPro" id="IPR001633">
    <property type="entry name" value="EAL_dom"/>
</dbReference>
<dbReference type="InterPro" id="IPR035919">
    <property type="entry name" value="EAL_sf"/>
</dbReference>
<dbReference type="AlphaFoldDB" id="A0A6P1MGX3"/>
<name>A0A6P1MGX3_9FIRM</name>
<sequence length="405" mass="46502">MLIYIARQPIFNKAKDVVAYELLYRDPKTQTASIKNPDAATNSVLMGSTLIASFERLLDGKRAFINFTTNLIKDGTPLIFSSNYMIIEILEDVVPDIFLMQRLHELKNKGYTLALDDFTLHYPHTEIIDLVDIIKVDFTLTTPDDQKMIIKKFKRPGLKFLAEKVETFEDFNHAKSLGYDYFQGYFFSKPAVFSYKDINSIDTTHVEILKGLNSETPNYTYLASLFEKDISLTYKLFRYANSPVYGSIEQVSTIRKALVRLGFSNIRNWMYLLILRCMSIGQSDESICVSLRRAKMLELMAPDCGLAQRAPELFLVGLFSMLDVLVDKSLDKVLEELPLKEETKEAIIYKENTLGLPLKLILAYEKGDWDEVEKLCIQLKLKPMNISPAYIESIKWTSEVVKYSL</sequence>
<dbReference type="SMART" id="SM00052">
    <property type="entry name" value="EAL"/>
    <property type="match status" value="1"/>
</dbReference>
<keyword evidence="4" id="KW-1185">Reference proteome</keyword>
<dbReference type="InterPro" id="IPR014408">
    <property type="entry name" value="dGMP_Pdiesterase_EAL/HD-GYP"/>
</dbReference>
<evidence type="ECO:0000259" key="2">
    <source>
        <dbReference type="PROSITE" id="PS51833"/>
    </source>
</evidence>
<feature type="domain" description="HDOD" evidence="2">
    <location>
        <begin position="198"/>
        <end position="385"/>
    </location>
</feature>
<dbReference type="Pfam" id="PF08668">
    <property type="entry name" value="HDOD"/>
    <property type="match status" value="1"/>
</dbReference>
<dbReference type="InterPro" id="IPR013976">
    <property type="entry name" value="HDOD"/>
</dbReference>
<feature type="domain" description="EAL" evidence="1">
    <location>
        <begin position="1"/>
        <end position="204"/>
    </location>
</feature>
<dbReference type="PROSITE" id="PS50883">
    <property type="entry name" value="EAL"/>
    <property type="match status" value="1"/>
</dbReference>
<dbReference type="RefSeq" id="WP_162361598.1">
    <property type="nucleotide sequence ID" value="NZ_CP047591.1"/>
</dbReference>
<dbReference type="Gene3D" id="1.10.3210.10">
    <property type="entry name" value="Hypothetical protein af1432"/>
    <property type="match status" value="1"/>
</dbReference>
<dbReference type="Pfam" id="PF00563">
    <property type="entry name" value="EAL"/>
    <property type="match status" value="1"/>
</dbReference>
<dbReference type="PROSITE" id="PS51833">
    <property type="entry name" value="HDOD"/>
    <property type="match status" value="1"/>
</dbReference>
<dbReference type="KEGG" id="amic:Ami3637_04960"/>
<proteinExistence type="predicted"/>
<dbReference type="Proteomes" id="UP000463883">
    <property type="component" value="Chromosome"/>
</dbReference>
<evidence type="ECO:0000313" key="4">
    <source>
        <dbReference type="Proteomes" id="UP000463883"/>
    </source>
</evidence>
<dbReference type="EMBL" id="CP047591">
    <property type="protein sequence ID" value="QHI71824.1"/>
    <property type="molecule type" value="Genomic_DNA"/>
</dbReference>
<dbReference type="Gene3D" id="3.20.20.450">
    <property type="entry name" value="EAL domain"/>
    <property type="match status" value="1"/>
</dbReference>
<dbReference type="SUPFAM" id="SSF141868">
    <property type="entry name" value="EAL domain-like"/>
    <property type="match status" value="1"/>
</dbReference>